<feature type="compositionally biased region" description="Low complexity" evidence="1">
    <location>
        <begin position="1"/>
        <end position="23"/>
    </location>
</feature>
<feature type="region of interest" description="Disordered" evidence="1">
    <location>
        <begin position="305"/>
        <end position="327"/>
    </location>
</feature>
<feature type="region of interest" description="Disordered" evidence="1">
    <location>
        <begin position="1"/>
        <end position="32"/>
    </location>
</feature>
<evidence type="ECO:0000313" key="2">
    <source>
        <dbReference type="EMBL" id="KAJ4499366.1"/>
    </source>
</evidence>
<evidence type="ECO:0008006" key="4">
    <source>
        <dbReference type="Google" id="ProtNLM"/>
    </source>
</evidence>
<accession>A0ABQ8VSR2</accession>
<sequence>MSSSPSKAPSAAGPSRSSLPRSSSEGEVASDGEVDQDQLAFTIESPSIPQIQFFENVFNTGKSLVAYCRDDPLWSTLAAVALPCSNCTKHPETCKVLEGSPRCAFCTGKKTCSLGKLLRHRYFARRCHQDLAYSRRFLETHGTPVQRVSWTIPEDVWCRYDELLHSSTSTTKVLVELNMLNEQDSRAIDRSELRRFQEAQEQETLLAAKRKRVNAPPSPKVCPKKRRLAKVVEKRRVEEPVVGEVPRLIRLVIPPSRLAPSDPGSAPSGSKLLSVALPLVSPHATGRLGSVQDPSPLARLADLVDQRTGSQAEASTRSLGPGFSSIKASRDNELASFLCERERKESNGHSNQPI</sequence>
<protein>
    <recommendedName>
        <fullName evidence="4">Zn(2)-C6 fungal-type domain-containing protein</fullName>
    </recommendedName>
</protein>
<dbReference type="Proteomes" id="UP001150217">
    <property type="component" value="Unassembled WGS sequence"/>
</dbReference>
<evidence type="ECO:0000313" key="3">
    <source>
        <dbReference type="Proteomes" id="UP001150217"/>
    </source>
</evidence>
<dbReference type="EMBL" id="JANVFT010000011">
    <property type="protein sequence ID" value="KAJ4499366.1"/>
    <property type="molecule type" value="Genomic_DNA"/>
</dbReference>
<comment type="caution">
    <text evidence="2">The sequence shown here is derived from an EMBL/GenBank/DDBJ whole genome shotgun (WGS) entry which is preliminary data.</text>
</comment>
<feature type="compositionally biased region" description="Polar residues" evidence="1">
    <location>
        <begin position="307"/>
        <end position="318"/>
    </location>
</feature>
<organism evidence="2 3">
    <name type="scientific">Lentinula lateritia</name>
    <dbReference type="NCBI Taxonomy" id="40482"/>
    <lineage>
        <taxon>Eukaryota</taxon>
        <taxon>Fungi</taxon>
        <taxon>Dikarya</taxon>
        <taxon>Basidiomycota</taxon>
        <taxon>Agaricomycotina</taxon>
        <taxon>Agaricomycetes</taxon>
        <taxon>Agaricomycetidae</taxon>
        <taxon>Agaricales</taxon>
        <taxon>Marasmiineae</taxon>
        <taxon>Omphalotaceae</taxon>
        <taxon>Lentinula</taxon>
    </lineage>
</organism>
<keyword evidence="3" id="KW-1185">Reference proteome</keyword>
<proteinExistence type="predicted"/>
<gene>
    <name evidence="2" type="ORF">C8R41DRAFT_915573</name>
</gene>
<reference evidence="2" key="1">
    <citation type="submission" date="2022-08" db="EMBL/GenBank/DDBJ databases">
        <title>A Global Phylogenomic Analysis of the Shiitake Genus Lentinula.</title>
        <authorList>
            <consortium name="DOE Joint Genome Institute"/>
            <person name="Sierra-Patev S."/>
            <person name="Min B."/>
            <person name="Naranjo-Ortiz M."/>
            <person name="Looney B."/>
            <person name="Konkel Z."/>
            <person name="Slot J.C."/>
            <person name="Sakamoto Y."/>
            <person name="Steenwyk J.L."/>
            <person name="Rokas A."/>
            <person name="Carro J."/>
            <person name="Camarero S."/>
            <person name="Ferreira P."/>
            <person name="Molpeceres G."/>
            <person name="Ruiz-Duenas F.J."/>
            <person name="Serrano A."/>
            <person name="Henrissat B."/>
            <person name="Drula E."/>
            <person name="Hughes K.W."/>
            <person name="Mata J.L."/>
            <person name="Ishikawa N.K."/>
            <person name="Vargas-Isla R."/>
            <person name="Ushijima S."/>
            <person name="Smith C.A."/>
            <person name="Ahrendt S."/>
            <person name="Andreopoulos W."/>
            <person name="He G."/>
            <person name="Labutti K."/>
            <person name="Lipzen A."/>
            <person name="Ng V."/>
            <person name="Riley R."/>
            <person name="Sandor L."/>
            <person name="Barry K."/>
            <person name="Martinez A.T."/>
            <person name="Xiao Y."/>
            <person name="Gibbons J.G."/>
            <person name="Terashima K."/>
            <person name="Grigoriev I.V."/>
            <person name="Hibbett D.S."/>
        </authorList>
    </citation>
    <scope>NUCLEOTIDE SEQUENCE</scope>
    <source>
        <strain evidence="2">RHP3577 ss4</strain>
    </source>
</reference>
<name>A0ABQ8VSR2_9AGAR</name>
<evidence type="ECO:0000256" key="1">
    <source>
        <dbReference type="SAM" id="MobiDB-lite"/>
    </source>
</evidence>